<sequence>MNKRLGGNIVLVVICTNLPESTRRLLRERQQDELSRLTEVCTSMGVEAKPVSLTRLWRPPTSSHIGEPRLLRVTLASKEDVKNVLLSSFLTTDGSSNTRILPDIPWTERVHRRNDPNSARDADNSRAILTHGVPQIPEADESNC</sequence>
<evidence type="ECO:0000313" key="2">
    <source>
        <dbReference type="EMBL" id="VDP78098.1"/>
    </source>
</evidence>
<reference evidence="2 3" key="2">
    <citation type="submission" date="2018-11" db="EMBL/GenBank/DDBJ databases">
        <authorList>
            <consortium name="Pathogen Informatics"/>
        </authorList>
    </citation>
    <scope>NUCLEOTIDE SEQUENCE [LARGE SCALE GENOMIC DNA]</scope>
    <source>
        <strain evidence="2 3">Egypt</strain>
    </source>
</reference>
<dbReference type="Proteomes" id="UP000272942">
    <property type="component" value="Unassembled WGS sequence"/>
</dbReference>
<organism evidence="4">
    <name type="scientific">Echinostoma caproni</name>
    <dbReference type="NCBI Taxonomy" id="27848"/>
    <lineage>
        <taxon>Eukaryota</taxon>
        <taxon>Metazoa</taxon>
        <taxon>Spiralia</taxon>
        <taxon>Lophotrochozoa</taxon>
        <taxon>Platyhelminthes</taxon>
        <taxon>Trematoda</taxon>
        <taxon>Digenea</taxon>
        <taxon>Plagiorchiida</taxon>
        <taxon>Echinostomata</taxon>
        <taxon>Echinostomatoidea</taxon>
        <taxon>Echinostomatidae</taxon>
        <taxon>Echinostoma</taxon>
    </lineage>
</organism>
<evidence type="ECO:0000313" key="4">
    <source>
        <dbReference type="WBParaSite" id="ECPE_0000634801-mRNA-1"/>
    </source>
</evidence>
<accession>A0A183AHA0</accession>
<name>A0A183AHA0_9TREM</name>
<dbReference type="AlphaFoldDB" id="A0A183AHA0"/>
<reference evidence="4" key="1">
    <citation type="submission" date="2016-06" db="UniProtKB">
        <authorList>
            <consortium name="WormBaseParasite"/>
        </authorList>
    </citation>
    <scope>IDENTIFICATION</scope>
</reference>
<protein>
    <submittedName>
        <fullName evidence="2 4">Uncharacterized protein</fullName>
    </submittedName>
</protein>
<evidence type="ECO:0000313" key="3">
    <source>
        <dbReference type="Proteomes" id="UP000272942"/>
    </source>
</evidence>
<evidence type="ECO:0000256" key="1">
    <source>
        <dbReference type="SAM" id="MobiDB-lite"/>
    </source>
</evidence>
<dbReference type="OrthoDB" id="10556199at2759"/>
<dbReference type="EMBL" id="UZAN01043329">
    <property type="protein sequence ID" value="VDP78098.1"/>
    <property type="molecule type" value="Genomic_DNA"/>
</dbReference>
<proteinExistence type="predicted"/>
<keyword evidence="3" id="KW-1185">Reference proteome</keyword>
<feature type="compositionally biased region" description="Basic and acidic residues" evidence="1">
    <location>
        <begin position="111"/>
        <end position="124"/>
    </location>
</feature>
<gene>
    <name evidence="2" type="ORF">ECPE_LOCUS6335</name>
</gene>
<feature type="region of interest" description="Disordered" evidence="1">
    <location>
        <begin position="111"/>
        <end position="144"/>
    </location>
</feature>
<dbReference type="WBParaSite" id="ECPE_0000634801-mRNA-1">
    <property type="protein sequence ID" value="ECPE_0000634801-mRNA-1"/>
    <property type="gene ID" value="ECPE_0000634801"/>
</dbReference>